<keyword evidence="2" id="KW-0472">Membrane</keyword>
<keyword evidence="2" id="KW-1133">Transmembrane helix</keyword>
<dbReference type="RefSeq" id="WP_126412152.1">
    <property type="nucleotide sequence ID" value="NZ_CBCRWE010000132.1"/>
</dbReference>
<keyword evidence="2" id="KW-0812">Transmembrane</keyword>
<gene>
    <name evidence="3" type="ORF">NCTC11923_00831</name>
</gene>
<sequence>MRTLRRAARSDKTASAPDQDRSSGWSVDHEDVGEFTDAGEFGSAVGLDGAAPEAASGAARPRSRRRAIGCGCLAVVLVLVLALGGAAYWAESYARAKVDTTIREALPGLSQDASITTQGLVLPQLASGSLDSLDITASSLDLGPALGAEQLLRGQSLVITDLDASLKQVAVRSPRRVGQVRIVGHLDWNQVAQIVELQGSGLSETSASANQDLTLISIDTSVHGVSTQIDVAPSVTPEGNLMLDLASVDVGGVVSVGSGQEEWLGYLGMDSTEVSLGFLPEGLSLSQARITEKGLELTLTGKGVDLSGL</sequence>
<dbReference type="Pfam" id="PF11209">
    <property type="entry name" value="LmeA"/>
    <property type="match status" value="1"/>
</dbReference>
<dbReference type="InterPro" id="IPR021373">
    <property type="entry name" value="DUF2993"/>
</dbReference>
<name>A0A3S5EM48_9ACTO</name>
<evidence type="ECO:0000313" key="3">
    <source>
        <dbReference type="EMBL" id="VEG74208.1"/>
    </source>
</evidence>
<dbReference type="EMBL" id="LR134363">
    <property type="protein sequence ID" value="VEG74208.1"/>
    <property type="molecule type" value="Genomic_DNA"/>
</dbReference>
<evidence type="ECO:0000256" key="1">
    <source>
        <dbReference type="SAM" id="MobiDB-lite"/>
    </source>
</evidence>
<accession>A0A3S5EM48</accession>
<organism evidence="3 4">
    <name type="scientific">Actinomyces slackii</name>
    <dbReference type="NCBI Taxonomy" id="52774"/>
    <lineage>
        <taxon>Bacteria</taxon>
        <taxon>Bacillati</taxon>
        <taxon>Actinomycetota</taxon>
        <taxon>Actinomycetes</taxon>
        <taxon>Actinomycetales</taxon>
        <taxon>Actinomycetaceae</taxon>
        <taxon>Actinomyces</taxon>
    </lineage>
</organism>
<dbReference type="KEGG" id="asla:NCTC11923_00831"/>
<dbReference type="Proteomes" id="UP000276899">
    <property type="component" value="Chromosome"/>
</dbReference>
<dbReference type="AlphaFoldDB" id="A0A3S5EM48"/>
<reference evidence="3 4" key="1">
    <citation type="submission" date="2018-12" db="EMBL/GenBank/DDBJ databases">
        <authorList>
            <consortium name="Pathogen Informatics"/>
        </authorList>
    </citation>
    <scope>NUCLEOTIDE SEQUENCE [LARGE SCALE GENOMIC DNA]</scope>
    <source>
        <strain evidence="3 4">NCTC11923</strain>
    </source>
</reference>
<evidence type="ECO:0008006" key="5">
    <source>
        <dbReference type="Google" id="ProtNLM"/>
    </source>
</evidence>
<evidence type="ECO:0000256" key="2">
    <source>
        <dbReference type="SAM" id="Phobius"/>
    </source>
</evidence>
<protein>
    <recommendedName>
        <fullName evidence="5">DUF2993 domain-containing protein</fullName>
    </recommendedName>
</protein>
<keyword evidence="4" id="KW-1185">Reference proteome</keyword>
<feature type="region of interest" description="Disordered" evidence="1">
    <location>
        <begin position="1"/>
        <end position="29"/>
    </location>
</feature>
<proteinExistence type="predicted"/>
<evidence type="ECO:0000313" key="4">
    <source>
        <dbReference type="Proteomes" id="UP000276899"/>
    </source>
</evidence>
<feature type="transmembrane region" description="Helical" evidence="2">
    <location>
        <begin position="67"/>
        <end position="90"/>
    </location>
</feature>